<dbReference type="InterPro" id="IPR001881">
    <property type="entry name" value="EGF-like_Ca-bd_dom"/>
</dbReference>
<comment type="caution">
    <text evidence="5">Lacks conserved residue(s) required for the propagation of feature annotation.</text>
</comment>
<evidence type="ECO:0000256" key="5">
    <source>
        <dbReference type="PROSITE-ProRule" id="PRU00076"/>
    </source>
</evidence>
<dbReference type="Gene3D" id="2.60.120.260">
    <property type="entry name" value="Galactose-binding domain-like"/>
    <property type="match status" value="1"/>
</dbReference>
<dbReference type="FunFam" id="2.10.25.10:FF:000279">
    <property type="entry name" value="Neurogenic locus notch 1"/>
    <property type="match status" value="2"/>
</dbReference>
<dbReference type="SMART" id="SM00179">
    <property type="entry name" value="EGF_CA"/>
    <property type="match status" value="2"/>
</dbReference>
<dbReference type="SUPFAM" id="SSF49785">
    <property type="entry name" value="Galactose-binding domain-like"/>
    <property type="match status" value="1"/>
</dbReference>
<keyword evidence="1 5" id="KW-0245">EGF-like domain</keyword>
<evidence type="ECO:0000256" key="1">
    <source>
        <dbReference type="ARBA" id="ARBA00022536"/>
    </source>
</evidence>
<name>A0A8J1U8M2_OWEFU</name>
<dbReference type="InterPro" id="IPR051355">
    <property type="entry name" value="Notch/Slit_guidance"/>
</dbReference>
<organism evidence="6 7">
    <name type="scientific">Owenia fusiformis</name>
    <name type="common">Polychaete worm</name>
    <dbReference type="NCBI Taxonomy" id="6347"/>
    <lineage>
        <taxon>Eukaryota</taxon>
        <taxon>Metazoa</taxon>
        <taxon>Spiralia</taxon>
        <taxon>Lophotrochozoa</taxon>
        <taxon>Annelida</taxon>
        <taxon>Polychaeta</taxon>
        <taxon>Sedentaria</taxon>
        <taxon>Canalipalpata</taxon>
        <taxon>Sabellida</taxon>
        <taxon>Oweniida</taxon>
        <taxon>Oweniidae</taxon>
        <taxon>Owenia</taxon>
    </lineage>
</organism>
<dbReference type="InterPro" id="IPR000421">
    <property type="entry name" value="FA58C"/>
</dbReference>
<dbReference type="InterPro" id="IPR009030">
    <property type="entry name" value="Growth_fac_rcpt_cys_sf"/>
</dbReference>
<evidence type="ECO:0000256" key="2">
    <source>
        <dbReference type="ARBA" id="ARBA00022729"/>
    </source>
</evidence>
<dbReference type="InterPro" id="IPR018097">
    <property type="entry name" value="EGF_Ca-bd_CS"/>
</dbReference>
<dbReference type="PROSITE" id="PS50022">
    <property type="entry name" value="FA58C_3"/>
    <property type="match status" value="1"/>
</dbReference>
<dbReference type="GO" id="GO:0007411">
    <property type="term" value="P:axon guidance"/>
    <property type="evidence" value="ECO:0007669"/>
    <property type="project" value="TreeGrafter"/>
</dbReference>
<dbReference type="GO" id="GO:0007219">
    <property type="term" value="P:Notch signaling pathway"/>
    <property type="evidence" value="ECO:0007669"/>
    <property type="project" value="TreeGrafter"/>
</dbReference>
<accession>A0A8J1U8M2</accession>
<dbReference type="GO" id="GO:0009986">
    <property type="term" value="C:cell surface"/>
    <property type="evidence" value="ECO:0007669"/>
    <property type="project" value="TreeGrafter"/>
</dbReference>
<keyword evidence="3" id="KW-0677">Repeat</keyword>
<evidence type="ECO:0000313" key="7">
    <source>
        <dbReference type="Proteomes" id="UP000749559"/>
    </source>
</evidence>
<dbReference type="InterPro" id="IPR049883">
    <property type="entry name" value="NOTCH1_EGF-like"/>
</dbReference>
<dbReference type="PROSITE" id="PS01186">
    <property type="entry name" value="EGF_2"/>
    <property type="match status" value="2"/>
</dbReference>
<dbReference type="PROSITE" id="PS50026">
    <property type="entry name" value="EGF_3"/>
    <property type="match status" value="2"/>
</dbReference>
<evidence type="ECO:0000313" key="6">
    <source>
        <dbReference type="EMBL" id="CAH1773905.1"/>
    </source>
</evidence>
<dbReference type="GO" id="GO:0005886">
    <property type="term" value="C:plasma membrane"/>
    <property type="evidence" value="ECO:0007669"/>
    <property type="project" value="TreeGrafter"/>
</dbReference>
<protein>
    <submittedName>
        <fullName evidence="6">Uncharacterized protein</fullName>
    </submittedName>
</protein>
<evidence type="ECO:0000256" key="4">
    <source>
        <dbReference type="ARBA" id="ARBA00023157"/>
    </source>
</evidence>
<keyword evidence="7" id="KW-1185">Reference proteome</keyword>
<dbReference type="PROSITE" id="PS00010">
    <property type="entry name" value="ASX_HYDROXYL"/>
    <property type="match status" value="2"/>
</dbReference>
<feature type="disulfide bond" evidence="5">
    <location>
        <begin position="206"/>
        <end position="215"/>
    </location>
</feature>
<dbReference type="PROSITE" id="PS01187">
    <property type="entry name" value="EGF_CA"/>
    <property type="match status" value="2"/>
</dbReference>
<dbReference type="InterPro" id="IPR000152">
    <property type="entry name" value="EGF-type_Asp/Asn_hydroxyl_site"/>
</dbReference>
<keyword evidence="2" id="KW-0732">Signal</keyword>
<dbReference type="GO" id="GO:0043235">
    <property type="term" value="C:receptor complex"/>
    <property type="evidence" value="ECO:0007669"/>
    <property type="project" value="TreeGrafter"/>
</dbReference>
<reference evidence="6" key="1">
    <citation type="submission" date="2022-03" db="EMBL/GenBank/DDBJ databases">
        <authorList>
            <person name="Martin C."/>
        </authorList>
    </citation>
    <scope>NUCLEOTIDE SEQUENCE</scope>
</reference>
<dbReference type="SMART" id="SM00181">
    <property type="entry name" value="EGF"/>
    <property type="match status" value="2"/>
</dbReference>
<dbReference type="InterPro" id="IPR008979">
    <property type="entry name" value="Galactose-bd-like_sf"/>
</dbReference>
<feature type="disulfide bond" evidence="5">
    <location>
        <begin position="29"/>
        <end position="38"/>
    </location>
</feature>
<dbReference type="PANTHER" id="PTHR45836:SF13">
    <property type="entry name" value="PROTEIN CRUMBS"/>
    <property type="match status" value="1"/>
</dbReference>
<dbReference type="Pfam" id="PF00754">
    <property type="entry name" value="F5_F8_type_C"/>
    <property type="match status" value="1"/>
</dbReference>
<proteinExistence type="predicted"/>
<dbReference type="GO" id="GO:0005509">
    <property type="term" value="F:calcium ion binding"/>
    <property type="evidence" value="ECO:0007669"/>
    <property type="project" value="InterPro"/>
</dbReference>
<dbReference type="AlphaFoldDB" id="A0A8J1U8M2"/>
<comment type="caution">
    <text evidence="6">The sequence shown here is derived from an EMBL/GenBank/DDBJ whole genome shotgun (WGS) entry which is preliminary data.</text>
</comment>
<dbReference type="PROSITE" id="PS00022">
    <property type="entry name" value="EGF_1"/>
    <property type="match status" value="2"/>
</dbReference>
<dbReference type="Gene3D" id="2.10.25.10">
    <property type="entry name" value="Laminin"/>
    <property type="match status" value="2"/>
</dbReference>
<dbReference type="SUPFAM" id="SSF57184">
    <property type="entry name" value="Growth factor receptor domain"/>
    <property type="match status" value="1"/>
</dbReference>
<keyword evidence="4 5" id="KW-1015">Disulfide bond</keyword>
<dbReference type="InterPro" id="IPR000742">
    <property type="entry name" value="EGF"/>
</dbReference>
<dbReference type="PANTHER" id="PTHR45836">
    <property type="entry name" value="SLIT HOMOLOG"/>
    <property type="match status" value="1"/>
</dbReference>
<dbReference type="CDD" id="cd00054">
    <property type="entry name" value="EGF_CA"/>
    <property type="match status" value="2"/>
</dbReference>
<dbReference type="OrthoDB" id="6249379at2759"/>
<gene>
    <name evidence="6" type="ORF">OFUS_LOCUS1437</name>
</gene>
<feature type="non-terminal residue" evidence="6">
    <location>
        <position position="1"/>
    </location>
</feature>
<dbReference type="EMBL" id="CAIIXF020000001">
    <property type="protein sequence ID" value="CAH1773905.1"/>
    <property type="molecule type" value="Genomic_DNA"/>
</dbReference>
<sequence length="226" mass="24013">VQDVDECNVSANCVHGTCANTDDGYTCTCENGYTGTQCDTDVNRADGSTATSSNPGGDGDPPSNLVDGDNSTTFTLTYSNDTWVMIDLGEVIIVDHLEISSHPPGTDIDVQIYIEDSDTPTYEETLCAEFSGTLDTSEDIECDAPIEGRYVFIKVILAVNESITLSLVSVYGEEPTPPEDVDECTVSANCVYGICSNTGDGYTCTCESGYTGTQCDTRVNRADGST</sequence>
<evidence type="ECO:0000256" key="3">
    <source>
        <dbReference type="ARBA" id="ARBA00022737"/>
    </source>
</evidence>
<dbReference type="Proteomes" id="UP000749559">
    <property type="component" value="Unassembled WGS sequence"/>
</dbReference>
<feature type="non-terminal residue" evidence="6">
    <location>
        <position position="226"/>
    </location>
</feature>
<dbReference type="Pfam" id="PF07645">
    <property type="entry name" value="EGF_CA"/>
    <property type="match status" value="2"/>
</dbReference>